<keyword evidence="2" id="KW-1185">Reference proteome</keyword>
<gene>
    <name evidence="1" type="ORF">FisN_18Hu037</name>
</gene>
<dbReference type="Proteomes" id="UP000198406">
    <property type="component" value="Unassembled WGS sequence"/>
</dbReference>
<dbReference type="AlphaFoldDB" id="A0A1Z5JUX8"/>
<comment type="caution">
    <text evidence="1">The sequence shown here is derived from an EMBL/GenBank/DDBJ whole genome shotgun (WGS) entry which is preliminary data.</text>
</comment>
<organism evidence="1 2">
    <name type="scientific">Fistulifera solaris</name>
    <name type="common">Oleaginous diatom</name>
    <dbReference type="NCBI Taxonomy" id="1519565"/>
    <lineage>
        <taxon>Eukaryota</taxon>
        <taxon>Sar</taxon>
        <taxon>Stramenopiles</taxon>
        <taxon>Ochrophyta</taxon>
        <taxon>Bacillariophyta</taxon>
        <taxon>Bacillariophyceae</taxon>
        <taxon>Bacillariophycidae</taxon>
        <taxon>Naviculales</taxon>
        <taxon>Naviculaceae</taxon>
        <taxon>Fistulifera</taxon>
    </lineage>
</organism>
<proteinExistence type="predicted"/>
<accession>A0A1Z5JUX8</accession>
<evidence type="ECO:0000313" key="2">
    <source>
        <dbReference type="Proteomes" id="UP000198406"/>
    </source>
</evidence>
<sequence>MGCNSSRAAEFHAECVDDSIHAMLAREIRKAQQKGHKVCGYKPAQPHPLLQKRPVTCTEDDDDEVQTTLCSVSGSITA</sequence>
<protein>
    <submittedName>
        <fullName evidence="1">Uncharacterized protein</fullName>
    </submittedName>
</protein>
<dbReference type="EMBL" id="BDSP01000123">
    <property type="protein sequence ID" value="GAX17837.1"/>
    <property type="molecule type" value="Genomic_DNA"/>
</dbReference>
<dbReference type="InParanoid" id="A0A1Z5JUX8"/>
<evidence type="ECO:0000313" key="1">
    <source>
        <dbReference type="EMBL" id="GAX17837.1"/>
    </source>
</evidence>
<name>A0A1Z5JUX8_FISSO</name>
<reference evidence="1 2" key="1">
    <citation type="journal article" date="2015" name="Plant Cell">
        <title>Oil accumulation by the oleaginous diatom Fistulifera solaris as revealed by the genome and transcriptome.</title>
        <authorList>
            <person name="Tanaka T."/>
            <person name="Maeda Y."/>
            <person name="Veluchamy A."/>
            <person name="Tanaka M."/>
            <person name="Abida H."/>
            <person name="Marechal E."/>
            <person name="Bowler C."/>
            <person name="Muto M."/>
            <person name="Sunaga Y."/>
            <person name="Tanaka M."/>
            <person name="Yoshino T."/>
            <person name="Taniguchi T."/>
            <person name="Fukuda Y."/>
            <person name="Nemoto M."/>
            <person name="Matsumoto M."/>
            <person name="Wong P.S."/>
            <person name="Aburatani S."/>
            <person name="Fujibuchi W."/>
        </authorList>
    </citation>
    <scope>NUCLEOTIDE SEQUENCE [LARGE SCALE GENOMIC DNA]</scope>
    <source>
        <strain evidence="1 2">JPCC DA0580</strain>
    </source>
</reference>